<organism evidence="3">
    <name type="scientific">Rhizophora mucronata</name>
    <name type="common">Asiatic mangrove</name>
    <dbReference type="NCBI Taxonomy" id="61149"/>
    <lineage>
        <taxon>Eukaryota</taxon>
        <taxon>Viridiplantae</taxon>
        <taxon>Streptophyta</taxon>
        <taxon>Embryophyta</taxon>
        <taxon>Tracheophyta</taxon>
        <taxon>Spermatophyta</taxon>
        <taxon>Magnoliopsida</taxon>
        <taxon>eudicotyledons</taxon>
        <taxon>Gunneridae</taxon>
        <taxon>Pentapetalae</taxon>
        <taxon>rosids</taxon>
        <taxon>fabids</taxon>
        <taxon>Malpighiales</taxon>
        <taxon>Rhizophoraceae</taxon>
        <taxon>Rhizophora</taxon>
    </lineage>
</organism>
<accession>A0A2P2ME15</accession>
<feature type="domain" description="Clustered mitochondria protein N-terminal" evidence="2">
    <location>
        <begin position="45"/>
        <end position="115"/>
    </location>
</feature>
<dbReference type="InterPro" id="IPR027523">
    <property type="entry name" value="CLU_prot"/>
</dbReference>
<proteinExistence type="predicted"/>
<evidence type="ECO:0000313" key="3">
    <source>
        <dbReference type="EMBL" id="MBX28476.1"/>
    </source>
</evidence>
<dbReference type="AlphaFoldDB" id="A0A2P2ME15"/>
<dbReference type="PANTHER" id="PTHR12601">
    <property type="entry name" value="EUKARYOTIC TRANSLATION INITIATION FACTOR 3 SUBUNIT EIF-3"/>
    <property type="match status" value="1"/>
</dbReference>
<sequence>MAPRNNRGKAKGEKKKKEEKVLPVVVDITINLPDETPVILKGISTDRIIDVRRLLAVNTETCYITNFSLSHEIRGLRLKDTVDIPALKPCVLNLIEEDYDEELATAHVRRLLDIVACTTWFGPSGNVQDKPKSDAGKNVPGGQDKNTKKTTVKSQVGGGGGGGDSKQSLSANSSSKDVSVDAEEYMSHSCPKLGNFYKFFSLAHLTPPLQFIRRATNRQIDEIKVDDHLFSLDVRRLLFKHL</sequence>
<dbReference type="InterPro" id="IPR028275">
    <property type="entry name" value="CLU_N"/>
</dbReference>
<reference evidence="3" key="1">
    <citation type="submission" date="2018-02" db="EMBL/GenBank/DDBJ databases">
        <title>Rhizophora mucronata_Transcriptome.</title>
        <authorList>
            <person name="Meera S.P."/>
            <person name="Sreeshan A."/>
            <person name="Augustine A."/>
        </authorList>
    </citation>
    <scope>NUCLEOTIDE SEQUENCE</scope>
    <source>
        <tissue evidence="3">Leaf</tissue>
    </source>
</reference>
<evidence type="ECO:0000259" key="2">
    <source>
        <dbReference type="Pfam" id="PF15044"/>
    </source>
</evidence>
<feature type="region of interest" description="Disordered" evidence="1">
    <location>
        <begin position="127"/>
        <end position="174"/>
    </location>
</feature>
<evidence type="ECO:0000256" key="1">
    <source>
        <dbReference type="SAM" id="MobiDB-lite"/>
    </source>
</evidence>
<feature type="compositionally biased region" description="Low complexity" evidence="1">
    <location>
        <begin position="165"/>
        <end position="174"/>
    </location>
</feature>
<dbReference type="EMBL" id="GGEC01047992">
    <property type="protein sequence ID" value="MBX28476.1"/>
    <property type="molecule type" value="Transcribed_RNA"/>
</dbReference>
<dbReference type="Pfam" id="PF15044">
    <property type="entry name" value="CLU_N"/>
    <property type="match status" value="1"/>
</dbReference>
<dbReference type="GO" id="GO:0005737">
    <property type="term" value="C:cytoplasm"/>
    <property type="evidence" value="ECO:0007669"/>
    <property type="project" value="TreeGrafter"/>
</dbReference>
<protein>
    <recommendedName>
        <fullName evidence="2">Clustered mitochondria protein N-terminal domain-containing protein</fullName>
    </recommendedName>
</protein>
<name>A0A2P2ME15_RHIMU</name>
<dbReference type="PANTHER" id="PTHR12601:SF17">
    <property type="entry name" value="PROTEIN REDUCED CHLOROPLAST COVERAGE 1"/>
    <property type="match status" value="1"/>
</dbReference>